<protein>
    <submittedName>
        <fullName evidence="1">Kelch motif protein</fullName>
    </submittedName>
</protein>
<accession>Q231V6</accession>
<evidence type="ECO:0000313" key="1">
    <source>
        <dbReference type="EMBL" id="EAR91344.2"/>
    </source>
</evidence>
<organism evidence="1 2">
    <name type="scientific">Tetrahymena thermophila (strain SB210)</name>
    <dbReference type="NCBI Taxonomy" id="312017"/>
    <lineage>
        <taxon>Eukaryota</taxon>
        <taxon>Sar</taxon>
        <taxon>Alveolata</taxon>
        <taxon>Ciliophora</taxon>
        <taxon>Intramacronucleata</taxon>
        <taxon>Oligohymenophorea</taxon>
        <taxon>Hymenostomatida</taxon>
        <taxon>Tetrahymenina</taxon>
        <taxon>Tetrahymenidae</taxon>
        <taxon>Tetrahymena</taxon>
    </lineage>
</organism>
<keyword evidence="2" id="KW-1185">Reference proteome</keyword>
<dbReference type="KEGG" id="tet:TTHERM_00735400"/>
<dbReference type="EMBL" id="GG662786">
    <property type="protein sequence ID" value="EAR91344.2"/>
    <property type="molecule type" value="Genomic_DNA"/>
</dbReference>
<gene>
    <name evidence="1" type="ORF">TTHERM_00735400</name>
</gene>
<dbReference type="GeneID" id="7823301"/>
<sequence length="570" mass="67876">MGQKNSKPMPEFIYMKKDNNQLLKTLCYFNKDDSGQIIELVFQNGSFEQILESEFIKFLDRNKEKEIKIITTLGEQGQGKSFIQNFLISKFQNCQDYLMVFPSSQRCQSVTKGIQFYAIEYDKQVLVFFDCQGFDYSDKSNYMQDLQKLVCLICRISTVILYVHMNSRQPMYLANILNLINIVDDNHYQIVNNLIEVINNCNGDKIESYQESYEQIIKKVFQCEHVSFNSEYDDQQYSCKIKNDENFNKFIQQIEQIQQFCEKSQYKTPFENCKAFEKEQNCQSFKEMLICCFQIIKEGIKGNMNVNQFISIINEQLVQKQIFKKQIEESKDKIKSQYSKRAKELIEYLTKSHVSYALIDFLTISSYNLSEITLKQELKNSIQKWKIEFQTKLNEIFTDNQILLNDVQKEKIIDYYSNLESIKPSEMRIYEKMKKKLKKVRNFSATLSKVIKKCSYILIISLELVPVAFIKHFIDNKKMKNKIFSDNNYLIQRLIEQESQRIFDKNKICQNIEHLKNILEQKFKVDLSQLINNQEDQDIIIFIIYCNLMQKSLYYFPENKETFDTDYQII</sequence>
<dbReference type="AlphaFoldDB" id="Q231V6"/>
<dbReference type="OrthoDB" id="68108at2759"/>
<reference evidence="2" key="1">
    <citation type="journal article" date="2006" name="PLoS Biol.">
        <title>Macronuclear genome sequence of the ciliate Tetrahymena thermophila, a model eukaryote.</title>
        <authorList>
            <person name="Eisen J.A."/>
            <person name="Coyne R.S."/>
            <person name="Wu M."/>
            <person name="Wu D."/>
            <person name="Thiagarajan M."/>
            <person name="Wortman J.R."/>
            <person name="Badger J.H."/>
            <person name="Ren Q."/>
            <person name="Amedeo P."/>
            <person name="Jones K.M."/>
            <person name="Tallon L.J."/>
            <person name="Delcher A.L."/>
            <person name="Salzberg S.L."/>
            <person name="Silva J.C."/>
            <person name="Haas B.J."/>
            <person name="Majoros W.H."/>
            <person name="Farzad M."/>
            <person name="Carlton J.M."/>
            <person name="Smith R.K. Jr."/>
            <person name="Garg J."/>
            <person name="Pearlman R.E."/>
            <person name="Karrer K.M."/>
            <person name="Sun L."/>
            <person name="Manning G."/>
            <person name="Elde N.C."/>
            <person name="Turkewitz A.P."/>
            <person name="Asai D.J."/>
            <person name="Wilkes D.E."/>
            <person name="Wang Y."/>
            <person name="Cai H."/>
            <person name="Collins K."/>
            <person name="Stewart B.A."/>
            <person name="Lee S.R."/>
            <person name="Wilamowska K."/>
            <person name="Weinberg Z."/>
            <person name="Ruzzo W.L."/>
            <person name="Wloga D."/>
            <person name="Gaertig J."/>
            <person name="Frankel J."/>
            <person name="Tsao C.-C."/>
            <person name="Gorovsky M.A."/>
            <person name="Keeling P.J."/>
            <person name="Waller R.F."/>
            <person name="Patron N.J."/>
            <person name="Cherry J.M."/>
            <person name="Stover N.A."/>
            <person name="Krieger C.J."/>
            <person name="del Toro C."/>
            <person name="Ryder H.F."/>
            <person name="Williamson S.C."/>
            <person name="Barbeau R.A."/>
            <person name="Hamilton E.P."/>
            <person name="Orias E."/>
        </authorList>
    </citation>
    <scope>NUCLEOTIDE SEQUENCE [LARGE SCALE GENOMIC DNA]</scope>
    <source>
        <strain evidence="2">SB210</strain>
    </source>
</reference>
<dbReference type="SUPFAM" id="SSF52540">
    <property type="entry name" value="P-loop containing nucleoside triphosphate hydrolases"/>
    <property type="match status" value="1"/>
</dbReference>
<name>Q231V6_TETTS</name>
<dbReference type="InParanoid" id="Q231V6"/>
<dbReference type="InterPro" id="IPR027417">
    <property type="entry name" value="P-loop_NTPase"/>
</dbReference>
<dbReference type="Proteomes" id="UP000009168">
    <property type="component" value="Unassembled WGS sequence"/>
</dbReference>
<evidence type="ECO:0000313" key="2">
    <source>
        <dbReference type="Proteomes" id="UP000009168"/>
    </source>
</evidence>
<dbReference type="HOGENOM" id="CLU_604832_0_0_1"/>
<dbReference type="RefSeq" id="XP_001011589.2">
    <property type="nucleotide sequence ID" value="XM_001011589.2"/>
</dbReference>
<proteinExistence type="predicted"/>
<dbReference type="Gene3D" id="3.40.50.300">
    <property type="entry name" value="P-loop containing nucleotide triphosphate hydrolases"/>
    <property type="match status" value="1"/>
</dbReference>